<dbReference type="AlphaFoldDB" id="A0A9N9E2W8"/>
<protein>
    <submittedName>
        <fullName evidence="1">10276_t:CDS:1</fullName>
    </submittedName>
</protein>
<dbReference type="InterPro" id="IPR043502">
    <property type="entry name" value="DNA/RNA_pol_sf"/>
</dbReference>
<dbReference type="EMBL" id="CAJVPS010010396">
    <property type="protein sequence ID" value="CAG8657722.1"/>
    <property type="molecule type" value="Genomic_DNA"/>
</dbReference>
<proteinExistence type="predicted"/>
<evidence type="ECO:0000313" key="2">
    <source>
        <dbReference type="Proteomes" id="UP000789508"/>
    </source>
</evidence>
<dbReference type="PANTHER" id="PTHR31511:SF12">
    <property type="entry name" value="RHO TERMINATION FACTOR N-TERMINAL DOMAIN-CONTAINING PROTEIN"/>
    <property type="match status" value="1"/>
</dbReference>
<keyword evidence="2" id="KW-1185">Reference proteome</keyword>
<organism evidence="1 2">
    <name type="scientific">Ambispora leptoticha</name>
    <dbReference type="NCBI Taxonomy" id="144679"/>
    <lineage>
        <taxon>Eukaryota</taxon>
        <taxon>Fungi</taxon>
        <taxon>Fungi incertae sedis</taxon>
        <taxon>Mucoromycota</taxon>
        <taxon>Glomeromycotina</taxon>
        <taxon>Glomeromycetes</taxon>
        <taxon>Archaeosporales</taxon>
        <taxon>Ambisporaceae</taxon>
        <taxon>Ambispora</taxon>
    </lineage>
</organism>
<gene>
    <name evidence="1" type="ORF">ALEPTO_LOCUS10226</name>
</gene>
<reference evidence="1" key="1">
    <citation type="submission" date="2021-06" db="EMBL/GenBank/DDBJ databases">
        <authorList>
            <person name="Kallberg Y."/>
            <person name="Tangrot J."/>
            <person name="Rosling A."/>
        </authorList>
    </citation>
    <scope>NUCLEOTIDE SEQUENCE</scope>
    <source>
        <strain evidence="1">FL130A</strain>
    </source>
</reference>
<name>A0A9N9E2W8_9GLOM</name>
<dbReference type="SUPFAM" id="SSF56672">
    <property type="entry name" value="DNA/RNA polymerases"/>
    <property type="match status" value="1"/>
</dbReference>
<accession>A0A9N9E2W8</accession>
<evidence type="ECO:0000313" key="1">
    <source>
        <dbReference type="EMBL" id="CAG8657722.1"/>
    </source>
</evidence>
<dbReference type="OrthoDB" id="2406293at2759"/>
<dbReference type="PANTHER" id="PTHR31511">
    <property type="entry name" value="PROTEIN CBG23764"/>
    <property type="match status" value="1"/>
</dbReference>
<sequence>MAIPIILIEYLLEKNISVMLMTNTPCIGIARVGYDHGLPDRNWRRSEVVAVPGTIHQRQVSVLSKWKRTRPRITESGHDNKQYLNIVNLDSISMPTPICSRVFNKIEEMNPDISINVWEWDEETATPKSVIANKNYNRQHIIYFIALTDFTKNEDDIYDTKYHSKKHLCNRCFQSWSSENTLAYHQEHCFGLGEATQRVNLSVKGVNDFEKFKNYGRMINAPCVIIADFEADNKKCDKAYGRSMHKLMKQKANSFCYLVHWIDTGDVWGPFLYRGENAIQEFVRQIDQELVNINRVLAYKADRIETEEDKKRFSEAVCYWICKDNFNINTDEIKRLEKEITSLKVKLEALEYNSIQTTIDKMTKAIASKKAKADKVWNHCHITGYDSHLVCESVGRSVNAQQIKVIAKTFERYKSMKVGQFKYIDSQQFMNNSLANLMKNLGTNYPITSQHYRDYSPEQIALVYHKRVYSYEYIDSYDRFLETELPPIYEFHGRLNGKISQKDYDYAQKVWKEFGCRNLGDHYVSAPALAWDAMLKMTGVKIGLFTDMAMHDFIKKAKRGGIAMACKRYLKANNPKMAMSQYLPIGGYEWLASRKYLLKNPDKQKQFLDIILKTKVGAKQGYYLNIKVHFPKKTHDYLSDLPPAVENIALPRWWTLFRNRKISSTPWATKRLRNSLPGALILCKARNKKRNEAKKAGNTFLSDFFKLMNNSVYGKTIENVHKYQDFKLMTMNNEQDEKKFIKQ</sequence>
<dbReference type="Proteomes" id="UP000789508">
    <property type="component" value="Unassembled WGS sequence"/>
</dbReference>
<comment type="caution">
    <text evidence="1">The sequence shown here is derived from an EMBL/GenBank/DDBJ whole genome shotgun (WGS) entry which is preliminary data.</text>
</comment>
<feature type="non-terminal residue" evidence="1">
    <location>
        <position position="1"/>
    </location>
</feature>